<dbReference type="HOGENOM" id="CLU_2960339_0_0_1"/>
<dbReference type="AlphaFoldDB" id="A0A017SLL5"/>
<organism evidence="1 2">
    <name type="scientific">Aspergillus ruber (strain CBS 135680)</name>
    <dbReference type="NCBI Taxonomy" id="1388766"/>
    <lineage>
        <taxon>Eukaryota</taxon>
        <taxon>Fungi</taxon>
        <taxon>Dikarya</taxon>
        <taxon>Ascomycota</taxon>
        <taxon>Pezizomycotina</taxon>
        <taxon>Eurotiomycetes</taxon>
        <taxon>Eurotiomycetidae</taxon>
        <taxon>Eurotiales</taxon>
        <taxon>Aspergillaceae</taxon>
        <taxon>Aspergillus</taxon>
        <taxon>Aspergillus subgen. Aspergillus</taxon>
    </lineage>
</organism>
<dbReference type="RefSeq" id="XP_040640873.1">
    <property type="nucleotide sequence ID" value="XM_040778336.1"/>
</dbReference>
<accession>A0A017SLL5</accession>
<dbReference type="GeneID" id="63693460"/>
<proteinExistence type="predicted"/>
<evidence type="ECO:0000313" key="1">
    <source>
        <dbReference type="EMBL" id="EYE97185.1"/>
    </source>
</evidence>
<dbReference type="EMBL" id="KK088416">
    <property type="protein sequence ID" value="EYE97185.1"/>
    <property type="molecule type" value="Genomic_DNA"/>
</dbReference>
<gene>
    <name evidence="1" type="ORF">EURHEDRAFT_322642</name>
</gene>
<keyword evidence="2" id="KW-1185">Reference proteome</keyword>
<reference evidence="2" key="1">
    <citation type="journal article" date="2014" name="Nat. Commun.">
        <title>Genomic adaptations of the halophilic Dead Sea filamentous fungus Eurotium rubrum.</title>
        <authorList>
            <person name="Kis-Papo T."/>
            <person name="Weig A.R."/>
            <person name="Riley R."/>
            <person name="Persoh D."/>
            <person name="Salamov A."/>
            <person name="Sun H."/>
            <person name="Lipzen A."/>
            <person name="Wasser S.P."/>
            <person name="Rambold G."/>
            <person name="Grigoriev I.V."/>
            <person name="Nevo E."/>
        </authorList>
    </citation>
    <scope>NUCLEOTIDE SEQUENCE [LARGE SCALE GENOMIC DNA]</scope>
    <source>
        <strain evidence="2">CBS 135680</strain>
    </source>
</reference>
<name>A0A017SLL5_ASPRC</name>
<sequence>MEATKANKLLSETTHNHIGLLRVNRFASSLFFSRFDILVDGYNSLDRNISSSVSTIPSP</sequence>
<dbReference type="Proteomes" id="UP000019804">
    <property type="component" value="Unassembled WGS sequence"/>
</dbReference>
<protein>
    <submittedName>
        <fullName evidence="1">Uncharacterized protein</fullName>
    </submittedName>
</protein>
<evidence type="ECO:0000313" key="2">
    <source>
        <dbReference type="Proteomes" id="UP000019804"/>
    </source>
</evidence>